<evidence type="ECO:0000256" key="5">
    <source>
        <dbReference type="ARBA" id="ARBA00023080"/>
    </source>
</evidence>
<dbReference type="Pfam" id="PF00692">
    <property type="entry name" value="dUTPase"/>
    <property type="match status" value="1"/>
</dbReference>
<proteinExistence type="inferred from homology"/>
<evidence type="ECO:0000259" key="6">
    <source>
        <dbReference type="Pfam" id="PF00692"/>
    </source>
</evidence>
<evidence type="ECO:0000313" key="8">
    <source>
        <dbReference type="Proteomes" id="UP000319740"/>
    </source>
</evidence>
<evidence type="ECO:0000256" key="2">
    <source>
        <dbReference type="ARBA" id="ARBA00006581"/>
    </source>
</evidence>
<dbReference type="GO" id="GO:0006226">
    <property type="term" value="P:dUMP biosynthetic process"/>
    <property type="evidence" value="ECO:0007669"/>
    <property type="project" value="InterPro"/>
</dbReference>
<dbReference type="GO" id="GO:0004170">
    <property type="term" value="F:dUTP diphosphatase activity"/>
    <property type="evidence" value="ECO:0007669"/>
    <property type="project" value="UniProtKB-EC"/>
</dbReference>
<keyword evidence="4" id="KW-0378">Hydrolase</keyword>
<dbReference type="InterPro" id="IPR029054">
    <property type="entry name" value="dUTPase-like"/>
</dbReference>
<organismHost>
    <name type="scientific">Tupaiidae</name>
    <name type="common">tree shrews</name>
    <dbReference type="NCBI Taxonomy" id="9393"/>
</organismHost>
<dbReference type="InterPro" id="IPR033704">
    <property type="entry name" value="dUTPase_trimeric"/>
</dbReference>
<dbReference type="NCBIfam" id="TIGR00576">
    <property type="entry name" value="dut"/>
    <property type="match status" value="1"/>
</dbReference>
<dbReference type="PANTHER" id="PTHR11241:SF0">
    <property type="entry name" value="DEOXYURIDINE 5'-TRIPHOSPHATE NUCLEOTIDOHYDROLASE"/>
    <property type="match status" value="1"/>
</dbReference>
<dbReference type="Gene3D" id="2.70.40.10">
    <property type="match status" value="1"/>
</dbReference>
<dbReference type="EC" id="3.6.1.23" evidence="3"/>
<evidence type="ECO:0000256" key="1">
    <source>
        <dbReference type="ARBA" id="ARBA00003495"/>
    </source>
</evidence>
<reference evidence="7 8" key="1">
    <citation type="submission" date="2017-08" db="EMBL/GenBank/DDBJ databases">
        <title>The genome of a new adenovirus from tree shrew.</title>
        <authorList>
            <person name="Song Q."/>
            <person name="Sun X."/>
            <person name="Dai J."/>
        </authorList>
    </citation>
    <scope>NUCLEOTIDE SEQUENCE [LARGE SCALE GENOMIC DNA]</scope>
    <source>
        <strain evidence="7">KM</strain>
    </source>
</reference>
<dbReference type="InterPro" id="IPR036157">
    <property type="entry name" value="dUTPase-like_sf"/>
</dbReference>
<evidence type="ECO:0000256" key="3">
    <source>
        <dbReference type="ARBA" id="ARBA00012379"/>
    </source>
</evidence>
<evidence type="ECO:0000256" key="4">
    <source>
        <dbReference type="ARBA" id="ARBA00022801"/>
    </source>
</evidence>
<dbReference type="InterPro" id="IPR008181">
    <property type="entry name" value="dUTPase"/>
</dbReference>
<keyword evidence="5" id="KW-0546">Nucleotide metabolism</keyword>
<dbReference type="EMBL" id="MF780605">
    <property type="protein sequence ID" value="AWO77127.1"/>
    <property type="molecule type" value="Genomic_DNA"/>
</dbReference>
<name>A0A2U9AGB5_ADET1</name>
<organism evidence="7 8">
    <name type="scientific">Tree shrew adenovirus serotype 1</name>
    <name type="common">TSAdV-1</name>
    <name type="synonym">Tupaia adenovirus 1</name>
    <dbReference type="NCBI Taxonomy" id="47680"/>
    <lineage>
        <taxon>Viruses</taxon>
        <taxon>Varidnaviria</taxon>
        <taxon>Bamfordvirae</taxon>
        <taxon>Preplasmiviricota</taxon>
        <taxon>Polisuviricotina</taxon>
        <taxon>Pharingeaviricetes</taxon>
        <taxon>Rowavirales</taxon>
        <taxon>Adenoviridae</taxon>
        <taxon>Mastadenovirus</taxon>
        <taxon>Mastadenovirus tupaiae</taxon>
        <taxon>Tree shrew mastadenovirus A</taxon>
    </lineage>
</organism>
<feature type="domain" description="dUTPase-like" evidence="6">
    <location>
        <begin position="14"/>
        <end position="147"/>
    </location>
</feature>
<protein>
    <recommendedName>
        <fullName evidence="3">dUTP diphosphatase</fullName>
        <ecNumber evidence="3">3.6.1.23</ecNumber>
    </recommendedName>
</protein>
<comment type="similarity">
    <text evidence="2">Belongs to the dUTPase family.</text>
</comment>
<accession>A0A2U9AGB5</accession>
<dbReference type="Proteomes" id="UP000319740">
    <property type="component" value="Segment"/>
</dbReference>
<dbReference type="GO" id="GO:0000287">
    <property type="term" value="F:magnesium ion binding"/>
    <property type="evidence" value="ECO:0007669"/>
    <property type="project" value="InterPro"/>
</dbReference>
<evidence type="ECO:0000313" key="7">
    <source>
        <dbReference type="EMBL" id="AWO77127.1"/>
    </source>
</evidence>
<dbReference type="SUPFAM" id="SSF51283">
    <property type="entry name" value="dUTPase-like"/>
    <property type="match status" value="1"/>
</dbReference>
<dbReference type="CDD" id="cd07557">
    <property type="entry name" value="trimeric_dUTPase"/>
    <property type="match status" value="1"/>
</dbReference>
<sequence length="149" mass="16032">MSTLYFVRLSPHAYAPERGSALAAGFDLRAPREVLIPPHSRMLIFTDLQLVIPEGCYGRIAPRSGLALHHSLDIAAGVIDRDYRGNVGVVLVNNGVLPYFVKAGDRIAQLICEKIQYPCLTELTSLAALGLADDPTERGAQGFGSTGLN</sequence>
<comment type="function">
    <text evidence="1">This enzyme is involved in nucleotide metabolism: it produces dUMP, the immediate precursor of thymidine nucleotides and it decreases the intracellular concentration of dUTP so that uracil cannot be incorporated into DNA.</text>
</comment>
<dbReference type="GO" id="GO:0046081">
    <property type="term" value="P:dUTP catabolic process"/>
    <property type="evidence" value="ECO:0007669"/>
    <property type="project" value="InterPro"/>
</dbReference>
<dbReference type="NCBIfam" id="NF001862">
    <property type="entry name" value="PRK00601.1"/>
    <property type="match status" value="1"/>
</dbReference>
<dbReference type="PANTHER" id="PTHR11241">
    <property type="entry name" value="DEOXYURIDINE 5'-TRIPHOSPHATE NUCLEOTIDOHYDROLASE"/>
    <property type="match status" value="1"/>
</dbReference>